<name>A0A2H3J898_WOLCO</name>
<proteinExistence type="predicted"/>
<dbReference type="SUPFAM" id="SSF52087">
    <property type="entry name" value="CRAL/TRIO domain"/>
    <property type="match status" value="1"/>
</dbReference>
<dbReference type="InterPro" id="IPR036865">
    <property type="entry name" value="CRAL-TRIO_dom_sf"/>
</dbReference>
<dbReference type="AlphaFoldDB" id="A0A2H3J898"/>
<dbReference type="Gene3D" id="3.40.525.10">
    <property type="entry name" value="CRAL-TRIO lipid binding domain"/>
    <property type="match status" value="1"/>
</dbReference>
<evidence type="ECO:0000313" key="2">
    <source>
        <dbReference type="EMBL" id="PCH36003.1"/>
    </source>
</evidence>
<dbReference type="InterPro" id="IPR001251">
    <property type="entry name" value="CRAL-TRIO_dom"/>
</dbReference>
<accession>A0A2H3J898</accession>
<dbReference type="Pfam" id="PF00650">
    <property type="entry name" value="CRAL_TRIO"/>
    <property type="match status" value="1"/>
</dbReference>
<protein>
    <recommendedName>
        <fullName evidence="1">CRAL-TRIO domain-containing protein</fullName>
    </recommendedName>
</protein>
<dbReference type="PROSITE" id="PS50191">
    <property type="entry name" value="CRAL_TRIO"/>
    <property type="match status" value="1"/>
</dbReference>
<keyword evidence="3" id="KW-1185">Reference proteome</keyword>
<dbReference type="OrthoDB" id="75724at2759"/>
<dbReference type="EMBL" id="KB467865">
    <property type="protein sequence ID" value="PCH36003.1"/>
    <property type="molecule type" value="Genomic_DNA"/>
</dbReference>
<dbReference type="CDD" id="cd00170">
    <property type="entry name" value="SEC14"/>
    <property type="match status" value="1"/>
</dbReference>
<dbReference type="STRING" id="742152.A0A2H3J898"/>
<reference evidence="2 3" key="1">
    <citation type="journal article" date="2012" name="Science">
        <title>The Paleozoic origin of enzymatic lignin decomposition reconstructed from 31 fungal genomes.</title>
        <authorList>
            <person name="Floudas D."/>
            <person name="Binder M."/>
            <person name="Riley R."/>
            <person name="Barry K."/>
            <person name="Blanchette R.A."/>
            <person name="Henrissat B."/>
            <person name="Martinez A.T."/>
            <person name="Otillar R."/>
            <person name="Spatafora J.W."/>
            <person name="Yadav J.S."/>
            <person name="Aerts A."/>
            <person name="Benoit I."/>
            <person name="Boyd A."/>
            <person name="Carlson A."/>
            <person name="Copeland A."/>
            <person name="Coutinho P.M."/>
            <person name="de Vries R.P."/>
            <person name="Ferreira P."/>
            <person name="Findley K."/>
            <person name="Foster B."/>
            <person name="Gaskell J."/>
            <person name="Glotzer D."/>
            <person name="Gorecki P."/>
            <person name="Heitman J."/>
            <person name="Hesse C."/>
            <person name="Hori C."/>
            <person name="Igarashi K."/>
            <person name="Jurgens J.A."/>
            <person name="Kallen N."/>
            <person name="Kersten P."/>
            <person name="Kohler A."/>
            <person name="Kuees U."/>
            <person name="Kumar T.K.A."/>
            <person name="Kuo A."/>
            <person name="LaButti K."/>
            <person name="Larrondo L.F."/>
            <person name="Lindquist E."/>
            <person name="Ling A."/>
            <person name="Lombard V."/>
            <person name="Lucas S."/>
            <person name="Lundell T."/>
            <person name="Martin R."/>
            <person name="McLaughlin D.J."/>
            <person name="Morgenstern I."/>
            <person name="Morin E."/>
            <person name="Murat C."/>
            <person name="Nagy L.G."/>
            <person name="Nolan M."/>
            <person name="Ohm R.A."/>
            <person name="Patyshakuliyeva A."/>
            <person name="Rokas A."/>
            <person name="Ruiz-Duenas F.J."/>
            <person name="Sabat G."/>
            <person name="Salamov A."/>
            <person name="Samejima M."/>
            <person name="Schmutz J."/>
            <person name="Slot J.C."/>
            <person name="St John F."/>
            <person name="Stenlid J."/>
            <person name="Sun H."/>
            <person name="Sun S."/>
            <person name="Syed K."/>
            <person name="Tsang A."/>
            <person name="Wiebenga A."/>
            <person name="Young D."/>
            <person name="Pisabarro A."/>
            <person name="Eastwood D.C."/>
            <person name="Martin F."/>
            <person name="Cullen D."/>
            <person name="Grigoriev I.V."/>
            <person name="Hibbett D.S."/>
        </authorList>
    </citation>
    <scope>NUCLEOTIDE SEQUENCE [LARGE SCALE GENOMIC DNA]</scope>
    <source>
        <strain evidence="2 3">MD-104</strain>
    </source>
</reference>
<organism evidence="2 3">
    <name type="scientific">Wolfiporia cocos (strain MD-104)</name>
    <name type="common">Brown rot fungus</name>
    <dbReference type="NCBI Taxonomy" id="742152"/>
    <lineage>
        <taxon>Eukaryota</taxon>
        <taxon>Fungi</taxon>
        <taxon>Dikarya</taxon>
        <taxon>Basidiomycota</taxon>
        <taxon>Agaricomycotina</taxon>
        <taxon>Agaricomycetes</taxon>
        <taxon>Polyporales</taxon>
        <taxon>Phaeolaceae</taxon>
        <taxon>Wolfiporia</taxon>
    </lineage>
</organism>
<gene>
    <name evidence="2" type="ORF">WOLCODRAFT_140169</name>
</gene>
<feature type="domain" description="CRAL-TRIO" evidence="1">
    <location>
        <begin position="1"/>
        <end position="125"/>
    </location>
</feature>
<sequence>MELLRRHLHWLNTSCRLCDGRRSRPLLQYEVLLNIDNITVIDLQQLVVLIDLLIRDVIPLYPGLFAAVYVVNHTRAHSHTWFFFKRLLPASARSRVFFPSKSELLEHFSATSLPLDLGGILPSSQLDNPLQMHVNENAAGIVTRAQATDPDSSTRSTDTIQTSGIMSTRSTSLSMSNPFYGYPVVYTPGQAVPVLRYGRRRKRDLIYTLGRLLWARWRRVFRLALYIVLAFIGCDVFQGVSSGKSHRENLWTGGRSPRRLDTRARAQRSREWALASYRTHLNTHTPATECFYFDWLSLI</sequence>
<evidence type="ECO:0000313" key="3">
    <source>
        <dbReference type="Proteomes" id="UP000218811"/>
    </source>
</evidence>
<evidence type="ECO:0000259" key="1">
    <source>
        <dbReference type="PROSITE" id="PS50191"/>
    </source>
</evidence>
<dbReference type="Proteomes" id="UP000218811">
    <property type="component" value="Unassembled WGS sequence"/>
</dbReference>